<dbReference type="Proteomes" id="UP000320672">
    <property type="component" value="Chromosome"/>
</dbReference>
<feature type="compositionally biased region" description="Basic and acidic residues" evidence="1">
    <location>
        <begin position="41"/>
        <end position="85"/>
    </location>
</feature>
<evidence type="ECO:0000313" key="3">
    <source>
        <dbReference type="EMBL" id="QDS95024.1"/>
    </source>
</evidence>
<accession>A0A517MJJ1</accession>
<keyword evidence="2" id="KW-0732">Signal</keyword>
<organism evidence="3 4">
    <name type="scientific">Roseimaritima multifibrata</name>
    <dbReference type="NCBI Taxonomy" id="1930274"/>
    <lineage>
        <taxon>Bacteria</taxon>
        <taxon>Pseudomonadati</taxon>
        <taxon>Planctomycetota</taxon>
        <taxon>Planctomycetia</taxon>
        <taxon>Pirellulales</taxon>
        <taxon>Pirellulaceae</taxon>
        <taxon>Roseimaritima</taxon>
    </lineage>
</organism>
<sequence length="198" mass="21388" precursor="true">MVLKFSSVRFMAATSVLLAMLGLGVTGCEKKPADPEPAPAVDDHGHSHEDGHGHDEDHGDHEGEDGHHEGRAEGDHDDHAGHDHTLGPNGGHFADLEPADIEAEWVILDEGKELQVFFPESAAEVSAVTFQVTLGDEKLPPYSLKQNKELGVRAWRLADPALFNHVKMTADKKSGVKVSLVATTGDKESKAVITHHQH</sequence>
<feature type="signal peptide" evidence="2">
    <location>
        <begin position="1"/>
        <end position="19"/>
    </location>
</feature>
<dbReference type="KEGG" id="rml:FF011L_38080"/>
<evidence type="ECO:0000256" key="2">
    <source>
        <dbReference type="SAM" id="SignalP"/>
    </source>
</evidence>
<dbReference type="RefSeq" id="WP_218933250.1">
    <property type="nucleotide sequence ID" value="NZ_CP036262.1"/>
</dbReference>
<feature type="region of interest" description="Disordered" evidence="1">
    <location>
        <begin position="30"/>
        <end position="95"/>
    </location>
</feature>
<protein>
    <submittedName>
        <fullName evidence="3">Uncharacterized protein</fullName>
    </submittedName>
</protein>
<dbReference type="AlphaFoldDB" id="A0A517MJJ1"/>
<evidence type="ECO:0000313" key="4">
    <source>
        <dbReference type="Proteomes" id="UP000320672"/>
    </source>
</evidence>
<dbReference type="EMBL" id="CP036262">
    <property type="protein sequence ID" value="QDS95024.1"/>
    <property type="molecule type" value="Genomic_DNA"/>
</dbReference>
<dbReference type="PROSITE" id="PS51257">
    <property type="entry name" value="PROKAR_LIPOPROTEIN"/>
    <property type="match status" value="1"/>
</dbReference>
<proteinExistence type="predicted"/>
<name>A0A517MJJ1_9BACT</name>
<evidence type="ECO:0000256" key="1">
    <source>
        <dbReference type="SAM" id="MobiDB-lite"/>
    </source>
</evidence>
<gene>
    <name evidence="3" type="ORF">FF011L_38080</name>
</gene>
<keyword evidence="4" id="KW-1185">Reference proteome</keyword>
<feature type="chain" id="PRO_5021932445" evidence="2">
    <location>
        <begin position="20"/>
        <end position="198"/>
    </location>
</feature>
<reference evidence="3 4" key="1">
    <citation type="submission" date="2019-02" db="EMBL/GenBank/DDBJ databases">
        <title>Deep-cultivation of Planctomycetes and their phenomic and genomic characterization uncovers novel biology.</title>
        <authorList>
            <person name="Wiegand S."/>
            <person name="Jogler M."/>
            <person name="Boedeker C."/>
            <person name="Pinto D."/>
            <person name="Vollmers J."/>
            <person name="Rivas-Marin E."/>
            <person name="Kohn T."/>
            <person name="Peeters S.H."/>
            <person name="Heuer A."/>
            <person name="Rast P."/>
            <person name="Oberbeckmann S."/>
            <person name="Bunk B."/>
            <person name="Jeske O."/>
            <person name="Meyerdierks A."/>
            <person name="Storesund J.E."/>
            <person name="Kallscheuer N."/>
            <person name="Luecker S."/>
            <person name="Lage O.M."/>
            <person name="Pohl T."/>
            <person name="Merkel B.J."/>
            <person name="Hornburger P."/>
            <person name="Mueller R.-W."/>
            <person name="Bruemmer F."/>
            <person name="Labrenz M."/>
            <person name="Spormann A.M."/>
            <person name="Op den Camp H."/>
            <person name="Overmann J."/>
            <person name="Amann R."/>
            <person name="Jetten M.S.M."/>
            <person name="Mascher T."/>
            <person name="Medema M.H."/>
            <person name="Devos D.P."/>
            <person name="Kaster A.-K."/>
            <person name="Ovreas L."/>
            <person name="Rohde M."/>
            <person name="Galperin M.Y."/>
            <person name="Jogler C."/>
        </authorList>
    </citation>
    <scope>NUCLEOTIDE SEQUENCE [LARGE SCALE GENOMIC DNA]</scope>
    <source>
        <strain evidence="3 4">FF011L</strain>
    </source>
</reference>